<dbReference type="AlphaFoldDB" id="A0A6M3HUS5"/>
<dbReference type="GO" id="GO:0009245">
    <property type="term" value="P:lipid A biosynthetic process"/>
    <property type="evidence" value="ECO:0007669"/>
    <property type="project" value="UniProtKB-UniRule"/>
</dbReference>
<evidence type="ECO:0000256" key="7">
    <source>
        <dbReference type="ARBA" id="ARBA00022679"/>
    </source>
</evidence>
<keyword evidence="6 13" id="KW-0441">Lipid A biosynthesis</keyword>
<evidence type="ECO:0000256" key="6">
    <source>
        <dbReference type="ARBA" id="ARBA00022556"/>
    </source>
</evidence>
<sequence length="330" mass="37168">MLDKIWYQRKTNVVSFLLKPLSIVFSRVANFRKTKQLQFQYRSNIPVVVVGNISVGGTGKTPVVRKLAENYLRQNKKLAIISRGYGAKSAEYPFEVSKGTLPSQCGDEPAMLYDSLGGKVPIVISPKRIDSVKFIEKKYPNTDIIISDDGLQHYKLARDYEIVVVDATRMFGNGLCLPAGPLREPIERLKSVDSIIVIGQCDLKDKEFLVSYNQNVIFTKITATRFVNITSGRCVPIKIFGKKPVVAVAGIGNPNKFFTSLESCGLDIVDKKVFKDHHKFSQEDFSIIGDSQTVVMTYKDAIKCKNFSKENWWYLDIDLELSLTDLSIFN</sequence>
<keyword evidence="10 13" id="KW-0067">ATP-binding</keyword>
<evidence type="ECO:0000256" key="13">
    <source>
        <dbReference type="HAMAP-Rule" id="MF_00409"/>
    </source>
</evidence>
<dbReference type="SUPFAM" id="SSF52540">
    <property type="entry name" value="P-loop containing nucleoside triphosphate hydrolases"/>
    <property type="match status" value="1"/>
</dbReference>
<evidence type="ECO:0000256" key="5">
    <source>
        <dbReference type="ARBA" id="ARBA00022516"/>
    </source>
</evidence>
<keyword evidence="15" id="KW-1185">Reference proteome</keyword>
<dbReference type="GO" id="GO:0009029">
    <property type="term" value="F:lipid-A 4'-kinase activity"/>
    <property type="evidence" value="ECO:0007669"/>
    <property type="project" value="UniProtKB-UniRule"/>
</dbReference>
<dbReference type="EC" id="2.7.1.130" evidence="3 13"/>
<protein>
    <recommendedName>
        <fullName evidence="4 13">Tetraacyldisaccharide 4'-kinase</fullName>
        <ecNumber evidence="3 13">2.7.1.130</ecNumber>
    </recommendedName>
    <alternativeName>
        <fullName evidence="12 13">Lipid A 4'-kinase</fullName>
    </alternativeName>
</protein>
<dbReference type="Pfam" id="PF02606">
    <property type="entry name" value="LpxK"/>
    <property type="match status" value="1"/>
</dbReference>
<comment type="catalytic activity">
    <reaction evidence="13">
        <text>a lipid A disaccharide + ATP = a lipid IVA + ADP + H(+)</text>
        <dbReference type="Rhea" id="RHEA:67840"/>
        <dbReference type="ChEBI" id="CHEBI:15378"/>
        <dbReference type="ChEBI" id="CHEBI:30616"/>
        <dbReference type="ChEBI" id="CHEBI:176343"/>
        <dbReference type="ChEBI" id="CHEBI:176425"/>
        <dbReference type="ChEBI" id="CHEBI:456216"/>
        <dbReference type="EC" id="2.7.1.130"/>
    </reaction>
</comment>
<dbReference type="GO" id="GO:0009244">
    <property type="term" value="P:lipopolysaccharide core region biosynthetic process"/>
    <property type="evidence" value="ECO:0007669"/>
    <property type="project" value="TreeGrafter"/>
</dbReference>
<reference evidence="14 15" key="1">
    <citation type="submission" date="2019-03" db="EMBL/GenBank/DDBJ databases">
        <title>Complete Genome Sequence of Allofrancisella frigidaquae Strain SYSU 10HL1970 Isolated from Water-Cooling Systems in China.</title>
        <authorList>
            <person name="Ohrman C."/>
            <person name="Uneklint I."/>
            <person name="Sjodin A."/>
        </authorList>
    </citation>
    <scope>NUCLEOTIDE SEQUENCE [LARGE SCALE GENOMIC DNA]</scope>
    <source>
        <strain evidence="14 15">SYSU 10HL1970</strain>
    </source>
</reference>
<organism evidence="14 15">
    <name type="scientific">Allofrancisella frigidaquae</name>
    <dbReference type="NCBI Taxonomy" id="1085644"/>
    <lineage>
        <taxon>Bacteria</taxon>
        <taxon>Pseudomonadati</taxon>
        <taxon>Pseudomonadota</taxon>
        <taxon>Gammaproteobacteria</taxon>
        <taxon>Thiotrichales</taxon>
        <taxon>Francisellaceae</taxon>
        <taxon>Allofrancisella</taxon>
    </lineage>
</organism>
<evidence type="ECO:0000256" key="8">
    <source>
        <dbReference type="ARBA" id="ARBA00022741"/>
    </source>
</evidence>
<keyword evidence="9 13" id="KW-0418">Kinase</keyword>
<evidence type="ECO:0000313" key="15">
    <source>
        <dbReference type="Proteomes" id="UP000503320"/>
    </source>
</evidence>
<keyword evidence="5 13" id="KW-0444">Lipid biosynthesis</keyword>
<keyword evidence="11 13" id="KW-0443">Lipid metabolism</keyword>
<dbReference type="PANTHER" id="PTHR42724:SF1">
    <property type="entry name" value="TETRAACYLDISACCHARIDE 4'-KINASE, MITOCHONDRIAL-RELATED"/>
    <property type="match status" value="1"/>
</dbReference>
<comment type="similarity">
    <text evidence="13">Belongs to the LpxK family.</text>
</comment>
<dbReference type="UniPathway" id="UPA00359">
    <property type="reaction ID" value="UER00482"/>
</dbReference>
<dbReference type="HAMAP" id="MF_00409">
    <property type="entry name" value="LpxK"/>
    <property type="match status" value="1"/>
</dbReference>
<gene>
    <name evidence="13" type="primary">lpxK</name>
    <name evidence="14" type="ORF">E3E15_06565</name>
</gene>
<proteinExistence type="inferred from homology"/>
<evidence type="ECO:0000256" key="11">
    <source>
        <dbReference type="ARBA" id="ARBA00023098"/>
    </source>
</evidence>
<evidence type="ECO:0000256" key="4">
    <source>
        <dbReference type="ARBA" id="ARBA00016436"/>
    </source>
</evidence>
<name>A0A6M3HUS5_9GAMM</name>
<comment type="pathway">
    <text evidence="2 13">Glycolipid biosynthesis; lipid IV(A) biosynthesis; lipid IV(A) from (3R)-3-hydroxytetradecanoyl-[acyl-carrier-protein] and UDP-N-acetyl-alpha-D-glucosamine: step 6/6.</text>
</comment>
<evidence type="ECO:0000256" key="10">
    <source>
        <dbReference type="ARBA" id="ARBA00022840"/>
    </source>
</evidence>
<dbReference type="PANTHER" id="PTHR42724">
    <property type="entry name" value="TETRAACYLDISACCHARIDE 4'-KINASE"/>
    <property type="match status" value="1"/>
</dbReference>
<dbReference type="EMBL" id="CP038017">
    <property type="protein sequence ID" value="QIV95023.1"/>
    <property type="molecule type" value="Genomic_DNA"/>
</dbReference>
<keyword evidence="8 13" id="KW-0547">Nucleotide-binding</keyword>
<evidence type="ECO:0000256" key="9">
    <source>
        <dbReference type="ARBA" id="ARBA00022777"/>
    </source>
</evidence>
<keyword evidence="7 13" id="KW-0808">Transferase</keyword>
<evidence type="ECO:0000256" key="1">
    <source>
        <dbReference type="ARBA" id="ARBA00002274"/>
    </source>
</evidence>
<accession>A0A6M3HUS5</accession>
<evidence type="ECO:0000256" key="3">
    <source>
        <dbReference type="ARBA" id="ARBA00012071"/>
    </source>
</evidence>
<dbReference type="NCBIfam" id="TIGR00682">
    <property type="entry name" value="lpxK"/>
    <property type="match status" value="1"/>
</dbReference>
<dbReference type="InterPro" id="IPR027417">
    <property type="entry name" value="P-loop_NTPase"/>
</dbReference>
<dbReference type="RefSeq" id="WP_172107047.1">
    <property type="nucleotide sequence ID" value="NZ_CP038017.1"/>
</dbReference>
<dbReference type="Proteomes" id="UP000503320">
    <property type="component" value="Chromosome"/>
</dbReference>
<dbReference type="InterPro" id="IPR003758">
    <property type="entry name" value="LpxK"/>
</dbReference>
<dbReference type="KEGG" id="afri:E3E15_06565"/>
<comment type="function">
    <text evidence="1 13">Transfers the gamma-phosphate of ATP to the 4'-position of a tetraacyldisaccharide 1-phosphate intermediate (termed DS-1-P) to form tetraacyldisaccharide 1,4'-bis-phosphate (lipid IVA).</text>
</comment>
<dbReference type="GO" id="GO:0005886">
    <property type="term" value="C:plasma membrane"/>
    <property type="evidence" value="ECO:0007669"/>
    <property type="project" value="TreeGrafter"/>
</dbReference>
<feature type="binding site" evidence="13">
    <location>
        <begin position="54"/>
        <end position="61"/>
    </location>
    <ligand>
        <name>ATP</name>
        <dbReference type="ChEBI" id="CHEBI:30616"/>
    </ligand>
</feature>
<dbReference type="GO" id="GO:0005524">
    <property type="term" value="F:ATP binding"/>
    <property type="evidence" value="ECO:0007669"/>
    <property type="project" value="UniProtKB-UniRule"/>
</dbReference>
<evidence type="ECO:0000313" key="14">
    <source>
        <dbReference type="EMBL" id="QIV95023.1"/>
    </source>
</evidence>
<evidence type="ECO:0000256" key="12">
    <source>
        <dbReference type="ARBA" id="ARBA00029757"/>
    </source>
</evidence>
<evidence type="ECO:0000256" key="2">
    <source>
        <dbReference type="ARBA" id="ARBA00004870"/>
    </source>
</evidence>